<protein>
    <submittedName>
        <fullName evidence="1">DUF4087 domain-containing protein</fullName>
    </submittedName>
</protein>
<gene>
    <name evidence="1" type="ORF">Q4F19_08310</name>
</gene>
<proteinExistence type="predicted"/>
<evidence type="ECO:0000313" key="2">
    <source>
        <dbReference type="Proteomes" id="UP001169764"/>
    </source>
</evidence>
<dbReference type="Proteomes" id="UP001169764">
    <property type="component" value="Unassembled WGS sequence"/>
</dbReference>
<comment type="caution">
    <text evidence="1">The sequence shown here is derived from an EMBL/GenBank/DDBJ whole genome shotgun (WGS) entry which is preliminary data.</text>
</comment>
<dbReference type="EMBL" id="JAUOTP010000003">
    <property type="protein sequence ID" value="MDO6414381.1"/>
    <property type="molecule type" value="Genomic_DNA"/>
</dbReference>
<dbReference type="InterPro" id="IPR025145">
    <property type="entry name" value="DUF4087"/>
</dbReference>
<sequence length="152" mass="16595">MSIIDLARPRYFQLARRSRDAVMKLISACSIGAALSFLAWSAMPARASSAKLAPTLETRCGWFVNVTPGNFELDDAQGQWTLAQQGGYQAEGLDALPDMSAKGWVAINGPHGHSCACMTVSVDRSTMLVTHFYAARPVPLERCRADRRLPKP</sequence>
<keyword evidence="2" id="KW-1185">Reference proteome</keyword>
<accession>A0ABT8Y7T9</accession>
<evidence type="ECO:0000313" key="1">
    <source>
        <dbReference type="EMBL" id="MDO6414381.1"/>
    </source>
</evidence>
<name>A0ABT8Y7T9_9SPHN</name>
<reference evidence="1" key="1">
    <citation type="submission" date="2023-07" db="EMBL/GenBank/DDBJ databases">
        <authorList>
            <person name="Kim M."/>
        </authorList>
    </citation>
    <scope>NUCLEOTIDE SEQUENCE</scope>
    <source>
        <strain evidence="1">BIUV-7</strain>
    </source>
</reference>
<dbReference type="RefSeq" id="WP_303541503.1">
    <property type="nucleotide sequence ID" value="NZ_JAUOTP010000003.1"/>
</dbReference>
<dbReference type="Pfam" id="PF13316">
    <property type="entry name" value="DUF4087"/>
    <property type="match status" value="1"/>
</dbReference>
<organism evidence="1 2">
    <name type="scientific">Sphingomonas natans</name>
    <dbReference type="NCBI Taxonomy" id="3063330"/>
    <lineage>
        <taxon>Bacteria</taxon>
        <taxon>Pseudomonadati</taxon>
        <taxon>Pseudomonadota</taxon>
        <taxon>Alphaproteobacteria</taxon>
        <taxon>Sphingomonadales</taxon>
        <taxon>Sphingomonadaceae</taxon>
        <taxon>Sphingomonas</taxon>
    </lineage>
</organism>